<organism evidence="8 9">
    <name type="scientific">Mucilaginibacter galii</name>
    <dbReference type="NCBI Taxonomy" id="2005073"/>
    <lineage>
        <taxon>Bacteria</taxon>
        <taxon>Pseudomonadati</taxon>
        <taxon>Bacteroidota</taxon>
        <taxon>Sphingobacteriia</taxon>
        <taxon>Sphingobacteriales</taxon>
        <taxon>Sphingobacteriaceae</taxon>
        <taxon>Mucilaginibacter</taxon>
    </lineage>
</organism>
<dbReference type="Proteomes" id="UP000662074">
    <property type="component" value="Unassembled WGS sequence"/>
</dbReference>
<dbReference type="PANTHER" id="PTHR33452">
    <property type="entry name" value="OXIDOREDUCTASE CATD-RELATED"/>
    <property type="match status" value="1"/>
</dbReference>
<evidence type="ECO:0000256" key="1">
    <source>
        <dbReference type="ARBA" id="ARBA00004651"/>
    </source>
</evidence>
<keyword evidence="5 7" id="KW-1133">Transmembrane helix</keyword>
<evidence type="ECO:0000256" key="2">
    <source>
        <dbReference type="ARBA" id="ARBA00006679"/>
    </source>
</evidence>
<evidence type="ECO:0008006" key="10">
    <source>
        <dbReference type="Google" id="ProtNLM"/>
    </source>
</evidence>
<reference evidence="8" key="1">
    <citation type="journal article" date="2014" name="Int. J. Syst. Evol. Microbiol.">
        <title>Complete genome sequence of Corynebacterium casei LMG S-19264T (=DSM 44701T), isolated from a smear-ripened cheese.</title>
        <authorList>
            <consortium name="US DOE Joint Genome Institute (JGI-PGF)"/>
            <person name="Walter F."/>
            <person name="Albersmeier A."/>
            <person name="Kalinowski J."/>
            <person name="Ruckert C."/>
        </authorList>
    </citation>
    <scope>NUCLEOTIDE SEQUENCE</scope>
    <source>
        <strain evidence="8">CCM 8711</strain>
    </source>
</reference>
<dbReference type="AlphaFoldDB" id="A0A917J9Y2"/>
<dbReference type="InterPro" id="IPR032808">
    <property type="entry name" value="DoxX"/>
</dbReference>
<evidence type="ECO:0000256" key="7">
    <source>
        <dbReference type="SAM" id="Phobius"/>
    </source>
</evidence>
<protein>
    <recommendedName>
        <fullName evidence="10">DoxX family protein</fullName>
    </recommendedName>
</protein>
<feature type="transmembrane region" description="Helical" evidence="7">
    <location>
        <begin position="77"/>
        <end position="94"/>
    </location>
</feature>
<gene>
    <name evidence="8" type="ORF">GCM10011425_18390</name>
</gene>
<evidence type="ECO:0000256" key="4">
    <source>
        <dbReference type="ARBA" id="ARBA00022692"/>
    </source>
</evidence>
<keyword evidence="6 7" id="KW-0472">Membrane</keyword>
<reference evidence="8" key="2">
    <citation type="submission" date="2020-09" db="EMBL/GenBank/DDBJ databases">
        <authorList>
            <person name="Sun Q."/>
            <person name="Sedlacek I."/>
        </authorList>
    </citation>
    <scope>NUCLEOTIDE SEQUENCE</scope>
    <source>
        <strain evidence="8">CCM 8711</strain>
    </source>
</reference>
<sequence>MKKFFAPYNLPVGLDLALLLIRLVCGYAFILHGWGKIQHPMDWMGPQSTTPGFLQLLAAVSEFGGGIAIILGLVTRLAALGILCTMAVAVYTHAFTMGDPFMNPKGGSSFEPAAVYFCVAVVLLAAGAGRFSLDRLLFGDRANLK</sequence>
<name>A0A917J9Y2_9SPHI</name>
<keyword evidence="3" id="KW-1003">Cell membrane</keyword>
<evidence type="ECO:0000256" key="3">
    <source>
        <dbReference type="ARBA" id="ARBA00022475"/>
    </source>
</evidence>
<dbReference type="InterPro" id="IPR051907">
    <property type="entry name" value="DoxX-like_oxidoreductase"/>
</dbReference>
<evidence type="ECO:0000256" key="5">
    <source>
        <dbReference type="ARBA" id="ARBA00022989"/>
    </source>
</evidence>
<evidence type="ECO:0000313" key="9">
    <source>
        <dbReference type="Proteomes" id="UP000662074"/>
    </source>
</evidence>
<feature type="transmembrane region" description="Helical" evidence="7">
    <location>
        <begin position="114"/>
        <end position="133"/>
    </location>
</feature>
<comment type="caution">
    <text evidence="8">The sequence shown here is derived from an EMBL/GenBank/DDBJ whole genome shotgun (WGS) entry which is preliminary data.</text>
</comment>
<keyword evidence="9" id="KW-1185">Reference proteome</keyword>
<keyword evidence="4 7" id="KW-0812">Transmembrane</keyword>
<evidence type="ECO:0000313" key="8">
    <source>
        <dbReference type="EMBL" id="GGI50627.1"/>
    </source>
</evidence>
<evidence type="ECO:0000256" key="6">
    <source>
        <dbReference type="ARBA" id="ARBA00023136"/>
    </source>
</evidence>
<dbReference type="EMBL" id="BMDO01000004">
    <property type="protein sequence ID" value="GGI50627.1"/>
    <property type="molecule type" value="Genomic_DNA"/>
</dbReference>
<dbReference type="GO" id="GO:0005886">
    <property type="term" value="C:plasma membrane"/>
    <property type="evidence" value="ECO:0007669"/>
    <property type="project" value="UniProtKB-SubCell"/>
</dbReference>
<comment type="similarity">
    <text evidence="2">Belongs to the DoxX family.</text>
</comment>
<proteinExistence type="inferred from homology"/>
<feature type="transmembrane region" description="Helical" evidence="7">
    <location>
        <begin position="52"/>
        <end position="70"/>
    </location>
</feature>
<accession>A0A917J9Y2</accession>
<dbReference type="Pfam" id="PF07681">
    <property type="entry name" value="DoxX"/>
    <property type="match status" value="1"/>
</dbReference>
<comment type="subcellular location">
    <subcellularLocation>
        <location evidence="1">Cell membrane</location>
        <topology evidence="1">Multi-pass membrane protein</topology>
    </subcellularLocation>
</comment>
<feature type="transmembrane region" description="Helical" evidence="7">
    <location>
        <begin position="12"/>
        <end position="32"/>
    </location>
</feature>
<dbReference type="RefSeq" id="WP_188415957.1">
    <property type="nucleotide sequence ID" value="NZ_BMDO01000004.1"/>
</dbReference>
<dbReference type="PANTHER" id="PTHR33452:SF1">
    <property type="entry name" value="INNER MEMBRANE PROTEIN YPHA-RELATED"/>
    <property type="match status" value="1"/>
</dbReference>